<feature type="transmembrane region" description="Helical" evidence="9">
    <location>
        <begin position="118"/>
        <end position="140"/>
    </location>
</feature>
<evidence type="ECO:0000256" key="9">
    <source>
        <dbReference type="SAM" id="Phobius"/>
    </source>
</evidence>
<evidence type="ECO:0000256" key="2">
    <source>
        <dbReference type="ARBA" id="ARBA00022448"/>
    </source>
</evidence>
<feature type="transmembrane region" description="Helical" evidence="9">
    <location>
        <begin position="12"/>
        <end position="33"/>
    </location>
</feature>
<feature type="transmembrane region" description="Helical" evidence="9">
    <location>
        <begin position="87"/>
        <end position="106"/>
    </location>
</feature>
<dbReference type="STRING" id="1802707.A3J01_01100"/>
<dbReference type="GO" id="GO:0005886">
    <property type="term" value="C:plasma membrane"/>
    <property type="evidence" value="ECO:0007669"/>
    <property type="project" value="UniProtKB-SubCell"/>
</dbReference>
<feature type="transmembrane region" description="Helical" evidence="9">
    <location>
        <begin position="296"/>
        <end position="314"/>
    </location>
</feature>
<evidence type="ECO:0000256" key="1">
    <source>
        <dbReference type="ARBA" id="ARBA00004429"/>
    </source>
</evidence>
<gene>
    <name evidence="10" type="ORF">A3J01_01100</name>
</gene>
<evidence type="ECO:0008006" key="12">
    <source>
        <dbReference type="Google" id="ProtNLM"/>
    </source>
</evidence>
<keyword evidence="8 9" id="KW-0472">Membrane</keyword>
<dbReference type="GO" id="GO:0015173">
    <property type="term" value="F:aromatic amino acid transmembrane transporter activity"/>
    <property type="evidence" value="ECO:0007669"/>
    <property type="project" value="InterPro"/>
</dbReference>
<keyword evidence="6" id="KW-0029">Amino-acid transport</keyword>
<feature type="transmembrane region" description="Helical" evidence="9">
    <location>
        <begin position="261"/>
        <end position="284"/>
    </location>
</feature>
<keyword evidence="3" id="KW-1003">Cell membrane</keyword>
<keyword evidence="7 9" id="KW-1133">Transmembrane helix</keyword>
<dbReference type="InterPro" id="IPR013059">
    <property type="entry name" value="Trp_tyr_transpt"/>
</dbReference>
<dbReference type="InterPro" id="IPR018227">
    <property type="entry name" value="Amino_acid_transport_2"/>
</dbReference>
<comment type="caution">
    <text evidence="10">The sequence shown here is derived from an EMBL/GenBank/DDBJ whole genome shotgun (WGS) entry which is preliminary data.</text>
</comment>
<proteinExistence type="predicted"/>
<reference evidence="10 11" key="1">
    <citation type="journal article" date="2016" name="Nat. Commun.">
        <title>Thousands of microbial genomes shed light on interconnected biogeochemical processes in an aquifer system.</title>
        <authorList>
            <person name="Anantharaman K."/>
            <person name="Brown C.T."/>
            <person name="Hug L.A."/>
            <person name="Sharon I."/>
            <person name="Castelle C.J."/>
            <person name="Probst A.J."/>
            <person name="Thomas B.C."/>
            <person name="Singh A."/>
            <person name="Wilkins M.J."/>
            <person name="Karaoz U."/>
            <person name="Brodie E.L."/>
            <person name="Williams K.H."/>
            <person name="Hubbard S.S."/>
            <person name="Banfield J.F."/>
        </authorList>
    </citation>
    <scope>NUCLEOTIDE SEQUENCE [LARGE SCALE GENOMIC DNA]</scope>
</reference>
<dbReference type="AlphaFoldDB" id="A0A1F8H1U4"/>
<dbReference type="EMBL" id="MGKV01000022">
    <property type="protein sequence ID" value="OGN31617.1"/>
    <property type="molecule type" value="Genomic_DNA"/>
</dbReference>
<evidence type="ECO:0000256" key="3">
    <source>
        <dbReference type="ARBA" id="ARBA00022475"/>
    </source>
</evidence>
<feature type="transmembrane region" description="Helical" evidence="9">
    <location>
        <begin position="221"/>
        <end position="241"/>
    </location>
</feature>
<sequence length="380" mass="41870">MPWLKANRKFLYATSVLIGTMVGVGVFGIPLAFSKSGFLVGLGFMIAIGLAMLLTYYMYGEVVLRTEQLHQLVGYTGKYLGPWWKKFMLFADTLSIYGGLLAYIIIAGDFLSYIFSGFYYATPTFYSILFFAIFSILLYLGFRAVAWLEIGLVGIYSLVILITFIFGLPKVQLPNLMTFSPGAWFLPYGVLLFAFAGMSAIPLQRKILQGQEHNLKKSITLAVGIVAILYLLFAFTIVGIVGEATPDTVSGLFEFIGGRMVFLIALFGILAVSTSYLTLGMAIYDVFRLDYKLKNMPAWLLVVLPPFILYLSGLRTFVDVINVAGAAAIAPISLILIATFAKAKGQGDRVPEYSVSVPKWLMRVLILIFLGGAIYALAFN</sequence>
<evidence type="ECO:0000256" key="4">
    <source>
        <dbReference type="ARBA" id="ARBA00022519"/>
    </source>
</evidence>
<feature type="transmembrane region" description="Helical" evidence="9">
    <location>
        <begin position="360"/>
        <end position="378"/>
    </location>
</feature>
<dbReference type="GO" id="GO:0003333">
    <property type="term" value="P:amino acid transmembrane transport"/>
    <property type="evidence" value="ECO:0007669"/>
    <property type="project" value="InterPro"/>
</dbReference>
<feature type="transmembrane region" description="Helical" evidence="9">
    <location>
        <begin position="320"/>
        <end position="340"/>
    </location>
</feature>
<organism evidence="10 11">
    <name type="scientific">Candidatus Yanofskybacteria bacterium RIFCSPLOWO2_02_FULL_45_18</name>
    <dbReference type="NCBI Taxonomy" id="1802707"/>
    <lineage>
        <taxon>Bacteria</taxon>
        <taxon>Candidatus Yanofskyibacteriota</taxon>
    </lineage>
</organism>
<dbReference type="PANTHER" id="PTHR46997:SF2">
    <property type="entry name" value="TYROSINE-SPECIFIC TRANSPORT SYSTEM"/>
    <property type="match status" value="1"/>
</dbReference>
<keyword evidence="4" id="KW-0997">Cell inner membrane</keyword>
<feature type="transmembrane region" description="Helical" evidence="9">
    <location>
        <begin position="147"/>
        <end position="169"/>
    </location>
</feature>
<evidence type="ECO:0000313" key="10">
    <source>
        <dbReference type="EMBL" id="OGN31617.1"/>
    </source>
</evidence>
<dbReference type="PANTHER" id="PTHR46997">
    <property type="entry name" value="LOW AFFINITY TRYPTOPHAN PERMEASE-RELATED"/>
    <property type="match status" value="1"/>
</dbReference>
<dbReference type="Pfam" id="PF03222">
    <property type="entry name" value="Trp_Tyr_perm"/>
    <property type="match status" value="1"/>
</dbReference>
<dbReference type="Gene3D" id="1.20.1740.10">
    <property type="entry name" value="Amino acid/polyamine transporter I"/>
    <property type="match status" value="1"/>
</dbReference>
<evidence type="ECO:0000256" key="5">
    <source>
        <dbReference type="ARBA" id="ARBA00022692"/>
    </source>
</evidence>
<protein>
    <recommendedName>
        <fullName evidence="12">Amino acid transporter transmembrane domain-containing protein</fullName>
    </recommendedName>
</protein>
<dbReference type="Proteomes" id="UP000177609">
    <property type="component" value="Unassembled WGS sequence"/>
</dbReference>
<accession>A0A1F8H1U4</accession>
<comment type="subcellular location">
    <subcellularLocation>
        <location evidence="1">Cell inner membrane</location>
        <topology evidence="1">Multi-pass membrane protein</topology>
    </subcellularLocation>
</comment>
<keyword evidence="5 9" id="KW-0812">Transmembrane</keyword>
<evidence type="ECO:0000256" key="8">
    <source>
        <dbReference type="ARBA" id="ARBA00023136"/>
    </source>
</evidence>
<evidence type="ECO:0000256" key="7">
    <source>
        <dbReference type="ARBA" id="ARBA00022989"/>
    </source>
</evidence>
<feature type="transmembrane region" description="Helical" evidence="9">
    <location>
        <begin position="181"/>
        <end position="201"/>
    </location>
</feature>
<feature type="transmembrane region" description="Helical" evidence="9">
    <location>
        <begin position="39"/>
        <end position="59"/>
    </location>
</feature>
<evidence type="ECO:0000313" key="11">
    <source>
        <dbReference type="Proteomes" id="UP000177609"/>
    </source>
</evidence>
<evidence type="ECO:0000256" key="6">
    <source>
        <dbReference type="ARBA" id="ARBA00022970"/>
    </source>
</evidence>
<keyword evidence="2" id="KW-0813">Transport</keyword>
<name>A0A1F8H1U4_9BACT</name>